<keyword evidence="10" id="KW-1185">Reference proteome</keyword>
<dbReference type="EMBL" id="JAJGAK010000001">
    <property type="protein sequence ID" value="MCC8362416.1"/>
    <property type="molecule type" value="Genomic_DNA"/>
</dbReference>
<dbReference type="SUPFAM" id="SSF54523">
    <property type="entry name" value="Pili subunits"/>
    <property type="match status" value="1"/>
</dbReference>
<evidence type="ECO:0000256" key="7">
    <source>
        <dbReference type="ARBA" id="ARBA00023136"/>
    </source>
</evidence>
<dbReference type="RefSeq" id="WP_230526019.1">
    <property type="nucleotide sequence ID" value="NZ_JAJGAK010000001.1"/>
</dbReference>
<dbReference type="PROSITE" id="PS00409">
    <property type="entry name" value="PROKAR_NTER_METHYL"/>
    <property type="match status" value="1"/>
</dbReference>
<keyword evidence="6 8" id="KW-1133">Transmembrane helix</keyword>
<feature type="transmembrane region" description="Helical" evidence="8">
    <location>
        <begin position="12"/>
        <end position="39"/>
    </location>
</feature>
<protein>
    <submittedName>
        <fullName evidence="9">Prepilin-type N-terminal cleavage/methylation domain-containing protein</fullName>
    </submittedName>
</protein>
<evidence type="ECO:0000313" key="9">
    <source>
        <dbReference type="EMBL" id="MCC8362416.1"/>
    </source>
</evidence>
<dbReference type="InterPro" id="IPR045584">
    <property type="entry name" value="Pilin-like"/>
</dbReference>
<evidence type="ECO:0000256" key="1">
    <source>
        <dbReference type="ARBA" id="ARBA00004377"/>
    </source>
</evidence>
<accession>A0ABS8JFQ3</accession>
<keyword evidence="7 8" id="KW-0472">Membrane</keyword>
<keyword evidence="5 8" id="KW-0812">Transmembrane</keyword>
<proteinExistence type="predicted"/>
<comment type="caution">
    <text evidence="9">The sequence shown here is derived from an EMBL/GenBank/DDBJ whole genome shotgun (WGS) entry which is preliminary data.</text>
</comment>
<dbReference type="Proteomes" id="UP001165293">
    <property type="component" value="Unassembled WGS sequence"/>
</dbReference>
<evidence type="ECO:0000256" key="5">
    <source>
        <dbReference type="ARBA" id="ARBA00022692"/>
    </source>
</evidence>
<keyword evidence="3" id="KW-0488">Methylation</keyword>
<evidence type="ECO:0000256" key="6">
    <source>
        <dbReference type="ARBA" id="ARBA00022989"/>
    </source>
</evidence>
<organism evidence="9 10">
    <name type="scientific">Noviluteimonas lactosilytica</name>
    <dbReference type="NCBI Taxonomy" id="2888523"/>
    <lineage>
        <taxon>Bacteria</taxon>
        <taxon>Pseudomonadati</taxon>
        <taxon>Pseudomonadota</taxon>
        <taxon>Gammaproteobacteria</taxon>
        <taxon>Lysobacterales</taxon>
        <taxon>Lysobacteraceae</taxon>
        <taxon>Noviluteimonas</taxon>
    </lineage>
</organism>
<name>A0ABS8JFQ3_9GAMM</name>
<reference evidence="9" key="1">
    <citation type="submission" date="2021-10" db="EMBL/GenBank/DDBJ databases">
        <authorList>
            <person name="Lyu M."/>
            <person name="Wang X."/>
            <person name="Meng X."/>
            <person name="Xu K."/>
        </authorList>
    </citation>
    <scope>NUCLEOTIDE SEQUENCE</scope>
    <source>
        <strain evidence="9">A6</strain>
    </source>
</reference>
<keyword evidence="4" id="KW-0997">Cell inner membrane</keyword>
<dbReference type="InterPro" id="IPR051621">
    <property type="entry name" value="T2SS_protein_J"/>
</dbReference>
<evidence type="ECO:0000256" key="3">
    <source>
        <dbReference type="ARBA" id="ARBA00022481"/>
    </source>
</evidence>
<comment type="subcellular location">
    <subcellularLocation>
        <location evidence="1">Cell inner membrane</location>
        <topology evidence="1">Single-pass membrane protein</topology>
    </subcellularLocation>
</comment>
<evidence type="ECO:0000256" key="8">
    <source>
        <dbReference type="SAM" id="Phobius"/>
    </source>
</evidence>
<dbReference type="NCBIfam" id="TIGR02532">
    <property type="entry name" value="IV_pilin_GFxxxE"/>
    <property type="match status" value="1"/>
</dbReference>
<gene>
    <name evidence="9" type="ORF">LK996_04935</name>
</gene>
<evidence type="ECO:0000313" key="10">
    <source>
        <dbReference type="Proteomes" id="UP001165293"/>
    </source>
</evidence>
<evidence type="ECO:0000256" key="2">
    <source>
        <dbReference type="ARBA" id="ARBA00022475"/>
    </source>
</evidence>
<dbReference type="InterPro" id="IPR012902">
    <property type="entry name" value="N_methyl_site"/>
</dbReference>
<dbReference type="PANTHER" id="PTHR39583:SF2">
    <property type="entry name" value="TYPE II SECRETION SYSTEM PROTEIN J"/>
    <property type="match status" value="1"/>
</dbReference>
<sequence>MTLSCRRRERGFSLIEMMVAMALSLIVAAAVVALVVAIVRSNRQTLQSTRLHQELRATLNLVANDMRRARSVGDPLTVALAPAGNPVGAIDTANAGCIIYGYEGAASGPWHIVRVDDGNVVLATNDDRPADCADGDATTTLGSPQVEITDIAFTPSTDAASEMFEREFTITLSGRLVDTNPNVVQPTRTMSQTVYVRSVGAGI</sequence>
<keyword evidence="2" id="KW-1003">Cell membrane</keyword>
<evidence type="ECO:0000256" key="4">
    <source>
        <dbReference type="ARBA" id="ARBA00022519"/>
    </source>
</evidence>
<dbReference type="PANTHER" id="PTHR39583">
    <property type="entry name" value="TYPE II SECRETION SYSTEM PROTEIN J-RELATED"/>
    <property type="match status" value="1"/>
</dbReference>
<dbReference type="Pfam" id="PF07963">
    <property type="entry name" value="N_methyl"/>
    <property type="match status" value="1"/>
</dbReference>